<dbReference type="PANTHER" id="PTHR12317">
    <property type="entry name" value="DIACYLGLYCEROL O-ACYLTRANSFERASE"/>
    <property type="match status" value="1"/>
</dbReference>
<evidence type="ECO:0000256" key="2">
    <source>
        <dbReference type="ARBA" id="ARBA00005420"/>
    </source>
</evidence>
<evidence type="ECO:0000256" key="9">
    <source>
        <dbReference type="ARBA" id="ARBA00023136"/>
    </source>
</evidence>
<dbReference type="Proteomes" id="UP000308365">
    <property type="component" value="Unassembled WGS sequence"/>
</dbReference>
<dbReference type="InterPro" id="IPR007130">
    <property type="entry name" value="DAGAT"/>
</dbReference>
<dbReference type="PANTHER" id="PTHR12317:SF19">
    <property type="entry name" value="DIACYLGLYCEROL O-ACYLTRANSFERASE 2-LIKE PROTEIN 6"/>
    <property type="match status" value="1"/>
</dbReference>
<keyword evidence="10" id="KW-0012">Acyltransferase</keyword>
<evidence type="ECO:0000256" key="4">
    <source>
        <dbReference type="ARBA" id="ARBA00022679"/>
    </source>
</evidence>
<accession>A0A4U1EED5</accession>
<reference evidence="12" key="1">
    <citation type="journal article" date="2019" name="IScience">
        <title>Narwhal Genome Reveals Long-Term Low Genetic Diversity despite Current Large Abundance Size.</title>
        <authorList>
            <person name="Westbury M.V."/>
            <person name="Petersen B."/>
            <person name="Garde E."/>
            <person name="Heide-Jorgensen M.P."/>
            <person name="Lorenzen E.D."/>
        </authorList>
    </citation>
    <scope>NUCLEOTIDE SEQUENCE [LARGE SCALE GENOMIC DNA]</scope>
</reference>
<protein>
    <recommendedName>
        <fullName evidence="13">Acyltransferase</fullName>
    </recommendedName>
</protein>
<dbReference type="GO" id="GO:0008374">
    <property type="term" value="F:O-acyltransferase activity"/>
    <property type="evidence" value="ECO:0007669"/>
    <property type="project" value="InterPro"/>
</dbReference>
<evidence type="ECO:0000256" key="7">
    <source>
        <dbReference type="ARBA" id="ARBA00022989"/>
    </source>
</evidence>
<evidence type="ECO:0000256" key="10">
    <source>
        <dbReference type="ARBA" id="ARBA00023315"/>
    </source>
</evidence>
<evidence type="ECO:0000313" key="11">
    <source>
        <dbReference type="EMBL" id="TKC34511.1"/>
    </source>
</evidence>
<organism evidence="11 12">
    <name type="scientific">Monodon monoceros</name>
    <name type="common">Narwhal</name>
    <name type="synonym">Ceratodon monodon</name>
    <dbReference type="NCBI Taxonomy" id="40151"/>
    <lineage>
        <taxon>Eukaryota</taxon>
        <taxon>Metazoa</taxon>
        <taxon>Chordata</taxon>
        <taxon>Craniata</taxon>
        <taxon>Vertebrata</taxon>
        <taxon>Euteleostomi</taxon>
        <taxon>Mammalia</taxon>
        <taxon>Eutheria</taxon>
        <taxon>Laurasiatheria</taxon>
        <taxon>Artiodactyla</taxon>
        <taxon>Whippomorpha</taxon>
        <taxon>Cetacea</taxon>
        <taxon>Odontoceti</taxon>
        <taxon>Monodontidae</taxon>
        <taxon>Monodon</taxon>
    </lineage>
</organism>
<keyword evidence="9" id="KW-0472">Membrane</keyword>
<keyword evidence="8" id="KW-0443">Lipid metabolism</keyword>
<evidence type="ECO:0000256" key="8">
    <source>
        <dbReference type="ARBA" id="ARBA00023098"/>
    </source>
</evidence>
<dbReference type="GO" id="GO:0006629">
    <property type="term" value="P:lipid metabolic process"/>
    <property type="evidence" value="ECO:0007669"/>
    <property type="project" value="UniProtKB-KW"/>
</dbReference>
<keyword evidence="4" id="KW-0808">Transferase</keyword>
<name>A0A4U1EED5_MONMO</name>
<dbReference type="AlphaFoldDB" id="A0A4U1EED5"/>
<dbReference type="EMBL" id="RWIC01001841">
    <property type="protein sequence ID" value="TKC34511.1"/>
    <property type="molecule type" value="Genomic_DNA"/>
</dbReference>
<keyword evidence="5" id="KW-0812">Transmembrane</keyword>
<evidence type="ECO:0000313" key="12">
    <source>
        <dbReference type="Proteomes" id="UP000308365"/>
    </source>
</evidence>
<proteinExistence type="inferred from homology"/>
<evidence type="ECO:0008006" key="13">
    <source>
        <dbReference type="Google" id="ProtNLM"/>
    </source>
</evidence>
<comment type="subcellular location">
    <subcellularLocation>
        <location evidence="1">Endoplasmic reticulum membrane</location>
        <topology evidence="1">Multi-pass membrane protein</topology>
    </subcellularLocation>
</comment>
<evidence type="ECO:0000256" key="6">
    <source>
        <dbReference type="ARBA" id="ARBA00022824"/>
    </source>
</evidence>
<dbReference type="Pfam" id="PF03982">
    <property type="entry name" value="DAGAT"/>
    <property type="match status" value="2"/>
</dbReference>
<dbReference type="GO" id="GO:0005789">
    <property type="term" value="C:endoplasmic reticulum membrane"/>
    <property type="evidence" value="ECO:0007669"/>
    <property type="project" value="UniProtKB-SubCell"/>
</dbReference>
<sequence length="206" mass="23101">MLSVLALAWLTYDEHPQSRRSTWLVKTHDLCPKHNYIIANHPHGILSYGVFIIFPTETTGFARIFPAITPYVGTLEGIFWIPIVRDYVMSMGVCPVSELALKYLLTKKGSGNAVVIAEGGAAEALLCHAGASYHHTLFPPIPLERMRFTIKRPSLRAFGEPLPIPKIKKPNKKTVDKYHALYISALCKLFDKVQYGLPETQELTII</sequence>
<keyword evidence="6" id="KW-0256">Endoplasmic reticulum</keyword>
<comment type="similarity">
    <text evidence="2">Belongs to the diacylglycerol acyltransferase family.</text>
</comment>
<keyword evidence="3" id="KW-0444">Lipid biosynthesis</keyword>
<evidence type="ECO:0000256" key="3">
    <source>
        <dbReference type="ARBA" id="ARBA00022516"/>
    </source>
</evidence>
<keyword evidence="7" id="KW-1133">Transmembrane helix</keyword>
<evidence type="ECO:0000256" key="1">
    <source>
        <dbReference type="ARBA" id="ARBA00004477"/>
    </source>
</evidence>
<comment type="caution">
    <text evidence="11">The sequence shown here is derived from an EMBL/GenBank/DDBJ whole genome shotgun (WGS) entry which is preliminary data.</text>
</comment>
<gene>
    <name evidence="11" type="ORF">EI555_015677</name>
</gene>
<evidence type="ECO:0000256" key="5">
    <source>
        <dbReference type="ARBA" id="ARBA00022692"/>
    </source>
</evidence>